<proteinExistence type="predicted"/>
<comment type="caution">
    <text evidence="1">The sequence shown here is derived from an EMBL/GenBank/DDBJ whole genome shotgun (WGS) entry which is preliminary data.</text>
</comment>
<name>A0A7C3ZI84_9CYAN</name>
<organism evidence="1">
    <name type="scientific">Planktothricoides sp. SpSt-374</name>
    <dbReference type="NCBI Taxonomy" id="2282167"/>
    <lineage>
        <taxon>Bacteria</taxon>
        <taxon>Bacillati</taxon>
        <taxon>Cyanobacteriota</taxon>
        <taxon>Cyanophyceae</taxon>
        <taxon>Oscillatoriophycideae</taxon>
        <taxon>Oscillatoriales</taxon>
        <taxon>Oscillatoriaceae</taxon>
        <taxon>Planktothricoides</taxon>
    </lineage>
</organism>
<reference evidence="1" key="1">
    <citation type="journal article" date="2020" name="mSystems">
        <title>Genome- and Community-Level Interaction Insights into Carbon Utilization and Element Cycling Functions of Hydrothermarchaeota in Hydrothermal Sediment.</title>
        <authorList>
            <person name="Zhou Z."/>
            <person name="Liu Y."/>
            <person name="Xu W."/>
            <person name="Pan J."/>
            <person name="Luo Z.H."/>
            <person name="Li M."/>
        </authorList>
    </citation>
    <scope>NUCLEOTIDE SEQUENCE [LARGE SCALE GENOMIC DNA]</scope>
    <source>
        <strain evidence="1">SpSt-374</strain>
    </source>
</reference>
<evidence type="ECO:0000313" key="1">
    <source>
        <dbReference type="EMBL" id="HGF99822.1"/>
    </source>
</evidence>
<protein>
    <submittedName>
        <fullName evidence="1">Uncharacterized protein</fullName>
    </submittedName>
</protein>
<gene>
    <name evidence="1" type="ORF">ENR15_03915</name>
</gene>
<dbReference type="AlphaFoldDB" id="A0A7C3ZI84"/>
<sequence length="80" mass="9162">MQIKIDLPPDIEQDLIRQATQSNIPLPTLILQALRRTVQTPPISVDQWSEAILSYQGVPDFPAFESYRDELLPPSEQELF</sequence>
<accession>A0A7C3ZI84</accession>
<dbReference type="EMBL" id="DSPX01000039">
    <property type="protein sequence ID" value="HGF99822.1"/>
    <property type="molecule type" value="Genomic_DNA"/>
</dbReference>